<evidence type="ECO:0000256" key="2">
    <source>
        <dbReference type="ARBA" id="ARBA00022840"/>
    </source>
</evidence>
<dbReference type="EMBL" id="QFQP01000012">
    <property type="protein sequence ID" value="PZR12296.1"/>
    <property type="molecule type" value="Genomic_DNA"/>
</dbReference>
<protein>
    <recommendedName>
        <fullName evidence="5">Sigma-54 factor interaction domain-containing protein</fullName>
    </recommendedName>
</protein>
<evidence type="ECO:0000256" key="3">
    <source>
        <dbReference type="ARBA" id="ARBA00023015"/>
    </source>
</evidence>
<keyword evidence="2" id="KW-0067">ATP-binding</keyword>
<evidence type="ECO:0000313" key="7">
    <source>
        <dbReference type="Proteomes" id="UP000249061"/>
    </source>
</evidence>
<dbReference type="PROSITE" id="PS50045">
    <property type="entry name" value="SIGMA54_INTERACT_4"/>
    <property type="match status" value="1"/>
</dbReference>
<dbReference type="Proteomes" id="UP000249061">
    <property type="component" value="Unassembled WGS sequence"/>
</dbReference>
<dbReference type="InterPro" id="IPR002078">
    <property type="entry name" value="Sigma_54_int"/>
</dbReference>
<dbReference type="PANTHER" id="PTHR32071">
    <property type="entry name" value="TRANSCRIPTIONAL REGULATORY PROTEIN"/>
    <property type="match status" value="1"/>
</dbReference>
<feature type="domain" description="Sigma-54 factor interaction" evidence="5">
    <location>
        <begin position="1"/>
        <end position="25"/>
    </location>
</feature>
<proteinExistence type="predicted"/>
<dbReference type="Gene3D" id="1.10.8.60">
    <property type="match status" value="1"/>
</dbReference>
<keyword evidence="1" id="KW-0547">Nucleotide-binding</keyword>
<gene>
    <name evidence="6" type="ORF">DI536_15445</name>
</gene>
<dbReference type="GO" id="GO:0005524">
    <property type="term" value="F:ATP binding"/>
    <property type="evidence" value="ECO:0007669"/>
    <property type="project" value="UniProtKB-KW"/>
</dbReference>
<dbReference type="Pfam" id="PF02954">
    <property type="entry name" value="HTH_8"/>
    <property type="match status" value="1"/>
</dbReference>
<dbReference type="Pfam" id="PF25601">
    <property type="entry name" value="AAA_lid_14"/>
    <property type="match status" value="1"/>
</dbReference>
<dbReference type="GO" id="GO:0043565">
    <property type="term" value="F:sequence-specific DNA binding"/>
    <property type="evidence" value="ECO:0007669"/>
    <property type="project" value="InterPro"/>
</dbReference>
<sequence>MELLCRWDYPGNMRELKNSLEHAVVMARGDTVQADDLPKVMHGNAAPVTSPAVEVKTRTLAELREAWVNPLEKKYLLELLDAHGGRVDPAAKVAGINRVTMYRLMEKHGITLEKKPRS</sequence>
<keyword evidence="3" id="KW-0805">Transcription regulation</keyword>
<dbReference type="SUPFAM" id="SSF46689">
    <property type="entry name" value="Homeodomain-like"/>
    <property type="match status" value="1"/>
</dbReference>
<evidence type="ECO:0000313" key="6">
    <source>
        <dbReference type="EMBL" id="PZR12296.1"/>
    </source>
</evidence>
<accession>A0A2W5TI07</accession>
<evidence type="ECO:0000259" key="5">
    <source>
        <dbReference type="PROSITE" id="PS50045"/>
    </source>
</evidence>
<evidence type="ECO:0000256" key="4">
    <source>
        <dbReference type="ARBA" id="ARBA00023163"/>
    </source>
</evidence>
<keyword evidence="4" id="KW-0804">Transcription</keyword>
<dbReference type="PROSITE" id="PS00688">
    <property type="entry name" value="SIGMA54_INTERACT_3"/>
    <property type="match status" value="1"/>
</dbReference>
<comment type="caution">
    <text evidence="6">The sequence shown here is derived from an EMBL/GenBank/DDBJ whole genome shotgun (WGS) entry which is preliminary data.</text>
</comment>
<organism evidence="6 7">
    <name type="scientific">Archangium gephyra</name>
    <dbReference type="NCBI Taxonomy" id="48"/>
    <lineage>
        <taxon>Bacteria</taxon>
        <taxon>Pseudomonadati</taxon>
        <taxon>Myxococcota</taxon>
        <taxon>Myxococcia</taxon>
        <taxon>Myxococcales</taxon>
        <taxon>Cystobacterineae</taxon>
        <taxon>Archangiaceae</taxon>
        <taxon>Archangium</taxon>
    </lineage>
</organism>
<dbReference type="PANTHER" id="PTHR32071:SF57">
    <property type="entry name" value="C4-DICARBOXYLATE TRANSPORT TRANSCRIPTIONAL REGULATORY PROTEIN DCTD"/>
    <property type="match status" value="1"/>
</dbReference>
<dbReference type="InterPro" id="IPR002197">
    <property type="entry name" value="HTH_Fis"/>
</dbReference>
<dbReference type="GO" id="GO:0006355">
    <property type="term" value="P:regulation of DNA-templated transcription"/>
    <property type="evidence" value="ECO:0007669"/>
    <property type="project" value="InterPro"/>
</dbReference>
<dbReference type="InterPro" id="IPR058031">
    <property type="entry name" value="AAA_lid_NorR"/>
</dbReference>
<dbReference type="AlphaFoldDB" id="A0A2W5TI07"/>
<dbReference type="InterPro" id="IPR009057">
    <property type="entry name" value="Homeodomain-like_sf"/>
</dbReference>
<evidence type="ECO:0000256" key="1">
    <source>
        <dbReference type="ARBA" id="ARBA00022741"/>
    </source>
</evidence>
<name>A0A2W5TI07_9BACT</name>
<dbReference type="InterPro" id="IPR025944">
    <property type="entry name" value="Sigma_54_int_dom_CS"/>
</dbReference>
<dbReference type="Gene3D" id="1.10.10.60">
    <property type="entry name" value="Homeodomain-like"/>
    <property type="match status" value="1"/>
</dbReference>
<reference evidence="6 7" key="1">
    <citation type="submission" date="2017-08" db="EMBL/GenBank/DDBJ databases">
        <title>Infants hospitalized years apart are colonized by the same room-sourced microbial strains.</title>
        <authorList>
            <person name="Brooks B."/>
            <person name="Olm M.R."/>
            <person name="Firek B.A."/>
            <person name="Baker R."/>
            <person name="Thomas B.C."/>
            <person name="Morowitz M.J."/>
            <person name="Banfield J.F."/>
        </authorList>
    </citation>
    <scope>NUCLEOTIDE SEQUENCE [LARGE SCALE GENOMIC DNA]</scope>
    <source>
        <strain evidence="6">S2_003_000_R2_14</strain>
    </source>
</reference>